<feature type="region of interest" description="Disordered" evidence="1">
    <location>
        <begin position="1"/>
        <end position="62"/>
    </location>
</feature>
<feature type="compositionally biased region" description="Basic and acidic residues" evidence="1">
    <location>
        <begin position="30"/>
        <end position="41"/>
    </location>
</feature>
<organism evidence="2 3">
    <name type="scientific">Botrytis paeoniae</name>
    <dbReference type="NCBI Taxonomy" id="278948"/>
    <lineage>
        <taxon>Eukaryota</taxon>
        <taxon>Fungi</taxon>
        <taxon>Dikarya</taxon>
        <taxon>Ascomycota</taxon>
        <taxon>Pezizomycotina</taxon>
        <taxon>Leotiomycetes</taxon>
        <taxon>Helotiales</taxon>
        <taxon>Sclerotiniaceae</taxon>
        <taxon>Botrytis</taxon>
    </lineage>
</organism>
<name>A0A4Z1G2D2_9HELO</name>
<proteinExistence type="predicted"/>
<dbReference type="EMBL" id="PQXI01000002">
    <property type="protein sequence ID" value="TGO31005.1"/>
    <property type="molecule type" value="Genomic_DNA"/>
</dbReference>
<sequence>MSGNNTNSSTRSAPKEEKPKIKLTKSAKVGKLEKKVPDLRSLHGSLNPYRVCSGEYPQESGT</sequence>
<protein>
    <submittedName>
        <fullName evidence="2">Uncharacterized protein</fullName>
    </submittedName>
</protein>
<evidence type="ECO:0000313" key="3">
    <source>
        <dbReference type="Proteomes" id="UP000297910"/>
    </source>
</evidence>
<feature type="compositionally biased region" description="Polar residues" evidence="1">
    <location>
        <begin position="1"/>
        <end position="12"/>
    </location>
</feature>
<evidence type="ECO:0000313" key="2">
    <source>
        <dbReference type="EMBL" id="TGO31005.1"/>
    </source>
</evidence>
<dbReference type="Proteomes" id="UP000297910">
    <property type="component" value="Unassembled WGS sequence"/>
</dbReference>
<gene>
    <name evidence="2" type="ORF">BPAE_0002g00980</name>
</gene>
<accession>A0A4Z1G2D2</accession>
<reference evidence="2 3" key="1">
    <citation type="submission" date="2017-12" db="EMBL/GenBank/DDBJ databases">
        <title>Comparative genomics of Botrytis spp.</title>
        <authorList>
            <person name="Valero-Jimenez C.A."/>
            <person name="Tapia P."/>
            <person name="Veloso J."/>
            <person name="Silva-Moreno E."/>
            <person name="Staats M."/>
            <person name="Valdes J.H."/>
            <person name="Van Kan J.A.L."/>
        </authorList>
    </citation>
    <scope>NUCLEOTIDE SEQUENCE [LARGE SCALE GENOMIC DNA]</scope>
    <source>
        <strain evidence="2 3">Bp0003</strain>
    </source>
</reference>
<comment type="caution">
    <text evidence="2">The sequence shown here is derived from an EMBL/GenBank/DDBJ whole genome shotgun (WGS) entry which is preliminary data.</text>
</comment>
<keyword evidence="3" id="KW-1185">Reference proteome</keyword>
<evidence type="ECO:0000256" key="1">
    <source>
        <dbReference type="SAM" id="MobiDB-lite"/>
    </source>
</evidence>
<dbReference type="AlphaFoldDB" id="A0A4Z1G2D2"/>